<accession>A0A1C3ZKF0</accession>
<sequence>MRQLQVLRV</sequence>
<evidence type="ECO:0000313" key="2">
    <source>
        <dbReference type="Proteomes" id="UP000196052"/>
    </source>
</evidence>
<dbReference type="EMBL" id="FMBE01000010">
    <property type="protein sequence ID" value="SCB82690.1"/>
    <property type="molecule type" value="Genomic_DNA"/>
</dbReference>
<reference evidence="2" key="1">
    <citation type="submission" date="2016-08" db="EMBL/GenBank/DDBJ databases">
        <authorList>
            <person name="Loux V."/>
            <person name="Rue O."/>
        </authorList>
    </citation>
    <scope>NUCLEOTIDE SEQUENCE [LARGE SCALE GENOMIC DNA]</scope>
    <source>
        <strain evidence="2">INRA Bc05-F1</strain>
    </source>
</reference>
<organism evidence="1 2">
    <name type="scientific">Bacillus wiedmannii</name>
    <dbReference type="NCBI Taxonomy" id="1890302"/>
    <lineage>
        <taxon>Bacteria</taxon>
        <taxon>Bacillati</taxon>
        <taxon>Bacillota</taxon>
        <taxon>Bacilli</taxon>
        <taxon>Bacillales</taxon>
        <taxon>Bacillaceae</taxon>
        <taxon>Bacillus</taxon>
        <taxon>Bacillus cereus group</taxon>
    </lineage>
</organism>
<name>A0A1C3ZKF0_9BACI</name>
<protein>
    <submittedName>
        <fullName evidence="1">Uncharacterized protein</fullName>
    </submittedName>
</protein>
<proteinExistence type="predicted"/>
<dbReference type="Proteomes" id="UP000196052">
    <property type="component" value="Unassembled WGS sequence"/>
</dbReference>
<gene>
    <name evidence="1" type="ORF">BC05F1_00377</name>
</gene>
<evidence type="ECO:0000313" key="1">
    <source>
        <dbReference type="EMBL" id="SCB82690.1"/>
    </source>
</evidence>